<dbReference type="PRINTS" id="PR01490">
    <property type="entry name" value="RTXTOXIND"/>
</dbReference>
<dbReference type="EMBL" id="FNJL01000058">
    <property type="protein sequence ID" value="SDP94066.1"/>
    <property type="molecule type" value="Genomic_DNA"/>
</dbReference>
<protein>
    <submittedName>
        <fullName evidence="1">Hemolysin D/membrane fusion protein, RTX toxin transport system</fullName>
    </submittedName>
</protein>
<sequence length="49" mass="5403">ANHIAVDGKDIRLAPGMNLTAEIKTGQRRVIDYLLSPIQKAGSESLRER</sequence>
<dbReference type="GO" id="GO:0016020">
    <property type="term" value="C:membrane"/>
    <property type="evidence" value="ECO:0007669"/>
    <property type="project" value="InterPro"/>
</dbReference>
<accession>A0A1H0WV32</accession>
<dbReference type="Proteomes" id="UP000199317">
    <property type="component" value="Unassembled WGS sequence"/>
</dbReference>
<dbReference type="GO" id="GO:0009306">
    <property type="term" value="P:protein secretion"/>
    <property type="evidence" value="ECO:0007669"/>
    <property type="project" value="InterPro"/>
</dbReference>
<dbReference type="AlphaFoldDB" id="A0A1H0WV32"/>
<evidence type="ECO:0000313" key="2">
    <source>
        <dbReference type="Proteomes" id="UP000199317"/>
    </source>
</evidence>
<gene>
    <name evidence="1" type="ORF">SAMN04489708_1581</name>
</gene>
<name>A0A1H0WV32_9BURK</name>
<evidence type="ECO:0000313" key="1">
    <source>
        <dbReference type="EMBL" id="SDP94066.1"/>
    </source>
</evidence>
<keyword evidence="2" id="KW-1185">Reference proteome</keyword>
<dbReference type="InterPro" id="IPR006144">
    <property type="entry name" value="Secretion_HlyD_CS"/>
</dbReference>
<proteinExistence type="predicted"/>
<reference evidence="2" key="1">
    <citation type="submission" date="2016-10" db="EMBL/GenBank/DDBJ databases">
        <authorList>
            <person name="Varghese N."/>
            <person name="Submissions S."/>
        </authorList>
    </citation>
    <scope>NUCLEOTIDE SEQUENCE [LARGE SCALE GENOMIC DNA]</scope>
    <source>
        <strain evidence="2">DSM 17101</strain>
    </source>
</reference>
<organism evidence="1 2">
    <name type="scientific">Paracidovorax cattleyae</name>
    <dbReference type="NCBI Taxonomy" id="80868"/>
    <lineage>
        <taxon>Bacteria</taxon>
        <taxon>Pseudomonadati</taxon>
        <taxon>Pseudomonadota</taxon>
        <taxon>Betaproteobacteria</taxon>
        <taxon>Burkholderiales</taxon>
        <taxon>Comamonadaceae</taxon>
        <taxon>Paracidovorax</taxon>
    </lineage>
</organism>
<dbReference type="PROSITE" id="PS00543">
    <property type="entry name" value="HLYD_FAMILY"/>
    <property type="match status" value="1"/>
</dbReference>
<feature type="non-terminal residue" evidence="1">
    <location>
        <position position="1"/>
    </location>
</feature>